<name>A0ABP5Z3X0_9ACTN</name>
<evidence type="ECO:0000256" key="1">
    <source>
        <dbReference type="SAM" id="MobiDB-lite"/>
    </source>
</evidence>
<accession>A0ABP5Z3X0</accession>
<dbReference type="EMBL" id="BAAATA010000016">
    <property type="protein sequence ID" value="GAA2491975.1"/>
    <property type="molecule type" value="Genomic_DNA"/>
</dbReference>
<evidence type="ECO:0008006" key="4">
    <source>
        <dbReference type="Google" id="ProtNLM"/>
    </source>
</evidence>
<feature type="region of interest" description="Disordered" evidence="1">
    <location>
        <begin position="78"/>
        <end position="124"/>
    </location>
</feature>
<organism evidence="2 3">
    <name type="scientific">Streptomyces thermolineatus</name>
    <dbReference type="NCBI Taxonomy" id="44033"/>
    <lineage>
        <taxon>Bacteria</taxon>
        <taxon>Bacillati</taxon>
        <taxon>Actinomycetota</taxon>
        <taxon>Actinomycetes</taxon>
        <taxon>Kitasatosporales</taxon>
        <taxon>Streptomycetaceae</taxon>
        <taxon>Streptomyces</taxon>
    </lineage>
</organism>
<keyword evidence="3" id="KW-1185">Reference proteome</keyword>
<reference evidence="3" key="1">
    <citation type="journal article" date="2019" name="Int. J. Syst. Evol. Microbiol.">
        <title>The Global Catalogue of Microorganisms (GCM) 10K type strain sequencing project: providing services to taxonomists for standard genome sequencing and annotation.</title>
        <authorList>
            <consortium name="The Broad Institute Genomics Platform"/>
            <consortium name="The Broad Institute Genome Sequencing Center for Infectious Disease"/>
            <person name="Wu L."/>
            <person name="Ma J."/>
        </authorList>
    </citation>
    <scope>NUCLEOTIDE SEQUENCE [LARGE SCALE GENOMIC DNA]</scope>
    <source>
        <strain evidence="3">JCM 6307</strain>
    </source>
</reference>
<proteinExistence type="predicted"/>
<comment type="caution">
    <text evidence="2">The sequence shown here is derived from an EMBL/GenBank/DDBJ whole genome shotgun (WGS) entry which is preliminary data.</text>
</comment>
<sequence length="177" mass="16687">MLAAAVGTATAAVLLGGCAGDGAGTAERSAAAAMRRRAADGAAALLERYDATGRAHPALAAGLAPLRAQTAQHVEAFGGVPAAPPPALSAGSAPASQDPSAPAGASSPAGASAEPGPAAAVPGDRGEALRALASAASRQSDAFLADLTEAPGDLARLLASVAAACAAHATLLPELTA</sequence>
<dbReference type="Proteomes" id="UP001501358">
    <property type="component" value="Unassembled WGS sequence"/>
</dbReference>
<gene>
    <name evidence="2" type="ORF">GCM10010406_30070</name>
</gene>
<evidence type="ECO:0000313" key="3">
    <source>
        <dbReference type="Proteomes" id="UP001501358"/>
    </source>
</evidence>
<protein>
    <recommendedName>
        <fullName evidence="4">Lipoprotein</fullName>
    </recommendedName>
</protein>
<feature type="compositionally biased region" description="Low complexity" evidence="1">
    <location>
        <begin position="88"/>
        <end position="124"/>
    </location>
</feature>
<evidence type="ECO:0000313" key="2">
    <source>
        <dbReference type="EMBL" id="GAA2491975.1"/>
    </source>
</evidence>